<reference evidence="12" key="2">
    <citation type="submission" date="2020-09" db="EMBL/GenBank/DDBJ databases">
        <authorList>
            <person name="Sun Q."/>
            <person name="Zhou Y."/>
        </authorList>
    </citation>
    <scope>NUCLEOTIDE SEQUENCE</scope>
    <source>
        <strain evidence="12">CGMCC 4.7306</strain>
    </source>
</reference>
<evidence type="ECO:0000256" key="5">
    <source>
        <dbReference type="ARBA" id="ARBA00022723"/>
    </source>
</evidence>
<evidence type="ECO:0000256" key="9">
    <source>
        <dbReference type="ARBA" id="ARBA00050776"/>
    </source>
</evidence>
<evidence type="ECO:0000256" key="7">
    <source>
        <dbReference type="ARBA" id="ARBA00023004"/>
    </source>
</evidence>
<evidence type="ECO:0000256" key="4">
    <source>
        <dbReference type="ARBA" id="ARBA00022679"/>
    </source>
</evidence>
<dbReference type="InterPro" id="IPR015424">
    <property type="entry name" value="PyrdxlP-dep_Trfase"/>
</dbReference>
<dbReference type="AlphaFoldDB" id="A0A917S320"/>
<reference evidence="12" key="1">
    <citation type="journal article" date="2014" name="Int. J. Syst. Evol. Microbiol.">
        <title>Complete genome sequence of Corynebacterium casei LMG S-19264T (=DSM 44701T), isolated from a smear-ripened cheese.</title>
        <authorList>
            <consortium name="US DOE Joint Genome Institute (JGI-PGF)"/>
            <person name="Walter F."/>
            <person name="Albersmeier A."/>
            <person name="Kalinowski J."/>
            <person name="Ruckert C."/>
        </authorList>
    </citation>
    <scope>NUCLEOTIDE SEQUENCE</scope>
    <source>
        <strain evidence="12">CGMCC 4.7306</strain>
    </source>
</reference>
<dbReference type="PROSITE" id="PS00595">
    <property type="entry name" value="AA_TRANSFER_CLASS_5"/>
    <property type="match status" value="1"/>
</dbReference>
<accession>A0A917S320</accession>
<dbReference type="InterPro" id="IPR020578">
    <property type="entry name" value="Aminotrans_V_PyrdxlP_BS"/>
</dbReference>
<dbReference type="Proteomes" id="UP000613840">
    <property type="component" value="Unassembled WGS sequence"/>
</dbReference>
<dbReference type="InterPro" id="IPR000192">
    <property type="entry name" value="Aminotrans_V_dom"/>
</dbReference>
<keyword evidence="8" id="KW-0411">Iron-sulfur</keyword>
<keyword evidence="4" id="KW-0808">Transferase</keyword>
<protein>
    <recommendedName>
        <fullName evidence="3">cysteine desulfurase</fullName>
        <ecNumber evidence="3">2.8.1.7</ecNumber>
    </recommendedName>
</protein>
<dbReference type="Gene3D" id="3.40.640.10">
    <property type="entry name" value="Type I PLP-dependent aspartate aminotransferase-like (Major domain)"/>
    <property type="match status" value="1"/>
</dbReference>
<dbReference type="PANTHER" id="PTHR11601:SF34">
    <property type="entry name" value="CYSTEINE DESULFURASE"/>
    <property type="match status" value="1"/>
</dbReference>
<dbReference type="EMBL" id="BMMZ01000002">
    <property type="protein sequence ID" value="GGL55023.1"/>
    <property type="molecule type" value="Genomic_DNA"/>
</dbReference>
<dbReference type="SUPFAM" id="SSF53383">
    <property type="entry name" value="PLP-dependent transferases"/>
    <property type="match status" value="1"/>
</dbReference>
<gene>
    <name evidence="12" type="ORF">GCM10011575_11780</name>
</gene>
<keyword evidence="7" id="KW-0408">Iron</keyword>
<evidence type="ECO:0000256" key="3">
    <source>
        <dbReference type="ARBA" id="ARBA00012239"/>
    </source>
</evidence>
<dbReference type="GO" id="GO:0051536">
    <property type="term" value="F:iron-sulfur cluster binding"/>
    <property type="evidence" value="ECO:0007669"/>
    <property type="project" value="UniProtKB-KW"/>
</dbReference>
<comment type="cofactor">
    <cofactor evidence="1 10">
        <name>pyridoxal 5'-phosphate</name>
        <dbReference type="ChEBI" id="CHEBI:597326"/>
    </cofactor>
</comment>
<dbReference type="InterPro" id="IPR015421">
    <property type="entry name" value="PyrdxlP-dep_Trfase_major"/>
</dbReference>
<dbReference type="Gene3D" id="3.90.1150.10">
    <property type="entry name" value="Aspartate Aminotransferase, domain 1"/>
    <property type="match status" value="1"/>
</dbReference>
<keyword evidence="6" id="KW-0663">Pyridoxal phosphate</keyword>
<organism evidence="12 13">
    <name type="scientific">Microlunatus endophyticus</name>
    <dbReference type="NCBI Taxonomy" id="1716077"/>
    <lineage>
        <taxon>Bacteria</taxon>
        <taxon>Bacillati</taxon>
        <taxon>Actinomycetota</taxon>
        <taxon>Actinomycetes</taxon>
        <taxon>Propionibacteriales</taxon>
        <taxon>Propionibacteriaceae</taxon>
        <taxon>Microlunatus</taxon>
    </lineage>
</organism>
<evidence type="ECO:0000256" key="10">
    <source>
        <dbReference type="RuleBase" id="RU004504"/>
    </source>
</evidence>
<comment type="similarity">
    <text evidence="2">Belongs to the class-V pyridoxal-phosphate-dependent aminotransferase family. NifS/IscS subfamily.</text>
</comment>
<comment type="caution">
    <text evidence="12">The sequence shown here is derived from an EMBL/GenBank/DDBJ whole genome shotgun (WGS) entry which is preliminary data.</text>
</comment>
<evidence type="ECO:0000313" key="13">
    <source>
        <dbReference type="Proteomes" id="UP000613840"/>
    </source>
</evidence>
<evidence type="ECO:0000256" key="2">
    <source>
        <dbReference type="ARBA" id="ARBA00006490"/>
    </source>
</evidence>
<proteinExistence type="inferred from homology"/>
<dbReference type="EC" id="2.8.1.7" evidence="3"/>
<dbReference type="GO" id="GO:0031071">
    <property type="term" value="F:cysteine desulfurase activity"/>
    <property type="evidence" value="ECO:0007669"/>
    <property type="project" value="UniProtKB-EC"/>
</dbReference>
<dbReference type="PANTHER" id="PTHR11601">
    <property type="entry name" value="CYSTEINE DESULFURYLASE FAMILY MEMBER"/>
    <property type="match status" value="1"/>
</dbReference>
<evidence type="ECO:0000256" key="6">
    <source>
        <dbReference type="ARBA" id="ARBA00022898"/>
    </source>
</evidence>
<evidence type="ECO:0000313" key="12">
    <source>
        <dbReference type="EMBL" id="GGL55023.1"/>
    </source>
</evidence>
<evidence type="ECO:0000256" key="1">
    <source>
        <dbReference type="ARBA" id="ARBA00001933"/>
    </source>
</evidence>
<dbReference type="Pfam" id="PF00266">
    <property type="entry name" value="Aminotran_5"/>
    <property type="match status" value="1"/>
</dbReference>
<keyword evidence="13" id="KW-1185">Reference proteome</keyword>
<name>A0A917S320_9ACTN</name>
<sequence length="332" mass="34059">MASCLGADPAEVIFTSGATEADNLAIKGAFRAHPDAPVLITSTVEHHAVLESVESVASDGATVVLIAVDHDGRVDLDQLRAALAGHAEQIALVSIMYANNETGVLAPVAEITAAARTAGVPVHSDAVQAVGHTVIDFAGSGLDALSLSAHKFGGPVGAGALLARRDFRLSPVQHGGGQERDVRSGTLDVAGIAGMAAALRAAVDELTRESDRIRTLRNRLIDTVLTTIDGTELNGIRDPAGSLPGIANLSFGGCSADNLLMLLDQHGIDSSTGSACTAGVSEPSHVLEAMGRTRIQARSSLRFSLGHTSTDVDVDRLLAVLPGAVELARRAG</sequence>
<dbReference type="InterPro" id="IPR015422">
    <property type="entry name" value="PyrdxlP-dep_Trfase_small"/>
</dbReference>
<comment type="catalytic activity">
    <reaction evidence="9">
        <text>(sulfur carrier)-H + L-cysteine = (sulfur carrier)-SH + L-alanine</text>
        <dbReference type="Rhea" id="RHEA:43892"/>
        <dbReference type="Rhea" id="RHEA-COMP:14737"/>
        <dbReference type="Rhea" id="RHEA-COMP:14739"/>
        <dbReference type="ChEBI" id="CHEBI:29917"/>
        <dbReference type="ChEBI" id="CHEBI:35235"/>
        <dbReference type="ChEBI" id="CHEBI:57972"/>
        <dbReference type="ChEBI" id="CHEBI:64428"/>
        <dbReference type="EC" id="2.8.1.7"/>
    </reaction>
</comment>
<dbReference type="Gene3D" id="1.10.260.50">
    <property type="match status" value="1"/>
</dbReference>
<evidence type="ECO:0000256" key="8">
    <source>
        <dbReference type="ARBA" id="ARBA00023014"/>
    </source>
</evidence>
<dbReference type="InterPro" id="IPR016454">
    <property type="entry name" value="Cysteine_dSase"/>
</dbReference>
<dbReference type="GO" id="GO:0046872">
    <property type="term" value="F:metal ion binding"/>
    <property type="evidence" value="ECO:0007669"/>
    <property type="project" value="UniProtKB-KW"/>
</dbReference>
<dbReference type="PIRSF" id="PIRSF005572">
    <property type="entry name" value="NifS"/>
    <property type="match status" value="1"/>
</dbReference>
<dbReference type="FunFam" id="3.40.640.10:FF:000084">
    <property type="entry name" value="IscS-like cysteine desulfurase"/>
    <property type="match status" value="1"/>
</dbReference>
<feature type="domain" description="Aminotransferase class V" evidence="11">
    <location>
        <begin position="2"/>
        <end position="317"/>
    </location>
</feature>
<evidence type="ECO:0000259" key="11">
    <source>
        <dbReference type="Pfam" id="PF00266"/>
    </source>
</evidence>
<keyword evidence="5" id="KW-0479">Metal-binding</keyword>